<dbReference type="InterPro" id="IPR037171">
    <property type="entry name" value="NagB/RpiA_transferase-like"/>
</dbReference>
<dbReference type="SUPFAM" id="SSF46785">
    <property type="entry name" value="Winged helix' DNA-binding domain"/>
    <property type="match status" value="1"/>
</dbReference>
<evidence type="ECO:0000256" key="2">
    <source>
        <dbReference type="ARBA" id="ARBA00023015"/>
    </source>
</evidence>
<feature type="domain" description="CggR N-terminal DNA binding" evidence="6">
    <location>
        <begin position="18"/>
        <end position="87"/>
    </location>
</feature>
<dbReference type="InterPro" id="IPR007324">
    <property type="entry name" value="Sugar-bd_dom_put"/>
</dbReference>
<evidence type="ECO:0000313" key="7">
    <source>
        <dbReference type="EMBL" id="ADI02607.1"/>
    </source>
</evidence>
<proteinExistence type="inferred from homology"/>
<dbReference type="GO" id="GO:0003677">
    <property type="term" value="F:DNA binding"/>
    <property type="evidence" value="ECO:0007669"/>
    <property type="project" value="UniProtKB-KW"/>
</dbReference>
<evidence type="ECO:0000259" key="5">
    <source>
        <dbReference type="Pfam" id="PF04198"/>
    </source>
</evidence>
<evidence type="ECO:0000256" key="4">
    <source>
        <dbReference type="ARBA" id="ARBA00023163"/>
    </source>
</evidence>
<name>D7CPH2_SYNLT</name>
<keyword evidence="8" id="KW-1185">Reference proteome</keyword>
<keyword evidence="4" id="KW-0804">Transcription</keyword>
<keyword evidence="3" id="KW-0238">DNA-binding</keyword>
<dbReference type="Gene3D" id="3.40.50.1360">
    <property type="match status" value="1"/>
</dbReference>
<accession>D7CPH2</accession>
<dbReference type="Pfam" id="PF04198">
    <property type="entry name" value="Sugar-bind"/>
    <property type="match status" value="1"/>
</dbReference>
<dbReference type="Pfam" id="PF21715">
    <property type="entry name" value="CggR_N"/>
    <property type="match status" value="1"/>
</dbReference>
<dbReference type="InterPro" id="IPR048715">
    <property type="entry name" value="CggR_N"/>
</dbReference>
<reference evidence="7 8" key="2">
    <citation type="journal article" date="2010" name="Stand. Genomic Sci.">
        <title>Complete genome sequence of Syntrophothermus lipocalidus type strain (TGB-C1).</title>
        <authorList>
            <person name="Djao O.D."/>
            <person name="Zhang X."/>
            <person name="Lucas S."/>
            <person name="Lapidus A."/>
            <person name="Del Rio T.G."/>
            <person name="Nolan M."/>
            <person name="Tice H."/>
            <person name="Cheng J.F."/>
            <person name="Han C."/>
            <person name="Tapia R."/>
            <person name="Goodwin L."/>
            <person name="Pitluck S."/>
            <person name="Liolios K."/>
            <person name="Ivanova N."/>
            <person name="Mavromatis K."/>
            <person name="Mikhailova N."/>
            <person name="Ovchinnikova G."/>
            <person name="Pati A."/>
            <person name="Brambilla E."/>
            <person name="Chen A."/>
            <person name="Palaniappan K."/>
            <person name="Land M."/>
            <person name="Hauser L."/>
            <person name="Chang Y.J."/>
            <person name="Jeffries C.D."/>
            <person name="Rohde M."/>
            <person name="Sikorski J."/>
            <person name="Spring S."/>
            <person name="Goker M."/>
            <person name="Detter J.C."/>
            <person name="Woyke T."/>
            <person name="Bristow J."/>
            <person name="Eisen J.A."/>
            <person name="Markowitz V."/>
            <person name="Hugenholtz P."/>
            <person name="Kyrpides N.C."/>
            <person name="Klenk H.P."/>
        </authorList>
    </citation>
    <scope>NUCLEOTIDE SEQUENCE [LARGE SCALE GENOMIC DNA]</scope>
    <source>
        <strain evidence="8">DSM 12680 / TGB-C1</strain>
    </source>
</reference>
<comment type="similarity">
    <text evidence="1">Belongs to the SorC transcriptional regulatory family.</text>
</comment>
<reference evidence="8" key="1">
    <citation type="journal article" date="2010" name="Stand. Genomic Sci.">
        <title>Complete genome sequence of Syntrophothermus lipocalidus type strain (TGB-C1T).</title>
        <authorList>
            <consortium name="US DOE Joint Genome Institute (JGI-PGF)"/>
            <person name="Djao O."/>
            <person name="Zhang X."/>
            <person name="Lucas S."/>
            <person name="Lapidus A."/>
            <person name="Glavina Del Rio T."/>
            <person name="Nolan M."/>
            <person name="Tice H."/>
            <person name="Cheng J."/>
            <person name="Han C."/>
            <person name="Tapia R."/>
            <person name="Goodwin L."/>
            <person name="Pitluck S."/>
            <person name="Liolios K."/>
            <person name="Ivanova N."/>
            <person name="Mavromatis K."/>
            <person name="Mikhailova N."/>
            <person name="Ovchinnikova G."/>
            <person name="Pati A."/>
            <person name="Brambilla E."/>
            <person name="Chen A."/>
            <person name="Palaniappan K."/>
            <person name="Land M."/>
            <person name="Hauser L."/>
            <person name="Chang Y."/>
            <person name="Jeffries C."/>
            <person name="Rohde M."/>
            <person name="Sikorski J."/>
            <person name="Spring S."/>
            <person name="Goker M."/>
            <person name="Detter J."/>
            <person name="Woyke T."/>
            <person name="Bristow J."/>
            <person name="Eisen J."/>
            <person name="Markowitz V."/>
            <person name="Hugenholtz P."/>
            <person name="Kyrpides N."/>
            <person name="Klenk H."/>
        </authorList>
    </citation>
    <scope>NUCLEOTIDE SEQUENCE [LARGE SCALE GENOMIC DNA]</scope>
    <source>
        <strain evidence="8">DSM 12680 / TGB-C1</strain>
    </source>
</reference>
<feature type="domain" description="Sugar-binding" evidence="5">
    <location>
        <begin position="92"/>
        <end position="338"/>
    </location>
</feature>
<dbReference type="SUPFAM" id="SSF100950">
    <property type="entry name" value="NagB/RpiA/CoA transferase-like"/>
    <property type="match status" value="1"/>
</dbReference>
<dbReference type="AlphaFoldDB" id="D7CPH2"/>
<organism evidence="7 8">
    <name type="scientific">Syntrophothermus lipocalidus (strain DSM 12680 / TGB-C1)</name>
    <dbReference type="NCBI Taxonomy" id="643648"/>
    <lineage>
        <taxon>Bacteria</taxon>
        <taxon>Bacillati</taxon>
        <taxon>Bacillota</taxon>
        <taxon>Clostridia</taxon>
        <taxon>Eubacteriales</taxon>
        <taxon>Syntrophomonadaceae</taxon>
        <taxon>Syntrophothermus</taxon>
    </lineage>
</organism>
<evidence type="ECO:0000259" key="6">
    <source>
        <dbReference type="Pfam" id="PF21715"/>
    </source>
</evidence>
<evidence type="ECO:0000256" key="1">
    <source>
        <dbReference type="ARBA" id="ARBA00010466"/>
    </source>
</evidence>
<evidence type="ECO:0000256" key="3">
    <source>
        <dbReference type="ARBA" id="ARBA00023125"/>
    </source>
</evidence>
<dbReference type="HOGENOM" id="CLU_054506_2_0_9"/>
<dbReference type="InterPro" id="IPR051054">
    <property type="entry name" value="SorC_transcr_regulators"/>
</dbReference>
<dbReference type="EMBL" id="CP002048">
    <property type="protein sequence ID" value="ADI02607.1"/>
    <property type="molecule type" value="Genomic_DNA"/>
</dbReference>
<dbReference type="InterPro" id="IPR036390">
    <property type="entry name" value="WH_DNA-bd_sf"/>
</dbReference>
<evidence type="ECO:0000313" key="8">
    <source>
        <dbReference type="Proteomes" id="UP000000378"/>
    </source>
</evidence>
<dbReference type="PANTHER" id="PTHR34294:SF5">
    <property type="entry name" value="CENTRAL GLYCOLYTIC GENES REGULATOR"/>
    <property type="match status" value="1"/>
</dbReference>
<dbReference type="InterPro" id="IPR036388">
    <property type="entry name" value="WH-like_DNA-bd_sf"/>
</dbReference>
<dbReference type="PANTHER" id="PTHR34294">
    <property type="entry name" value="TRANSCRIPTIONAL REGULATOR-RELATED"/>
    <property type="match status" value="1"/>
</dbReference>
<dbReference type="Gene3D" id="1.10.10.10">
    <property type="entry name" value="Winged helix-like DNA-binding domain superfamily/Winged helix DNA-binding domain"/>
    <property type="match status" value="1"/>
</dbReference>
<dbReference type="eggNOG" id="COG2390">
    <property type="taxonomic scope" value="Bacteria"/>
</dbReference>
<dbReference type="OrthoDB" id="9793820at2"/>
<dbReference type="STRING" id="643648.Slip_1853"/>
<keyword evidence="2" id="KW-0805">Transcription regulation</keyword>
<dbReference type="Proteomes" id="UP000000378">
    <property type="component" value="Chromosome"/>
</dbReference>
<dbReference type="GO" id="GO:0030246">
    <property type="term" value="F:carbohydrate binding"/>
    <property type="evidence" value="ECO:0007669"/>
    <property type="project" value="InterPro"/>
</dbReference>
<protein>
    <submittedName>
        <fullName evidence="7">Transcriptional regulator, DeoR family</fullName>
    </submittedName>
</protein>
<sequence length="340" mass="37095">MEKMVLVLERIAPELLYIVKLRYSILREILHHQPVGRRQIAKRIGCSERSVRGEVENLREKGALVISPSGISLTEYGRELIEEADEIICYLEKLNTLAAQLQEEFSLEQVIIVPGDSSRDIYAKKDIGRAAARCLKESLYDGCRVAVTGGTTLAEVAHSMSGVVTARDVLVVPARGGLGGEVEEQANVVAARIAKAIGAEYRLLHLPDNLEESLLESLKKDARIKEVVELVKSCNILVHGIGVALEMAARRGLSPEGLQVLEERGAVGEVLRYYFNREGQIVYSQPGIGIEFEDMGGLKKVIAVAGGSNKAEAIAAVLRNHRRGVLVTDEGAARKILQKG</sequence>
<gene>
    <name evidence="7" type="ordered locus">Slip_1853</name>
</gene>
<dbReference type="RefSeq" id="WP_013176009.1">
    <property type="nucleotide sequence ID" value="NC_014220.1"/>
</dbReference>
<dbReference type="KEGG" id="slp:Slip_1853"/>